<dbReference type="KEGG" id="agl:PYTT_1907"/>
<dbReference type="Gene3D" id="3.20.20.80">
    <property type="entry name" value="Glycosidases"/>
    <property type="match status" value="1"/>
</dbReference>
<dbReference type="Gene3D" id="2.60.120.260">
    <property type="entry name" value="Galactose-binding domain-like"/>
    <property type="match status" value="1"/>
</dbReference>
<dbReference type="InterPro" id="IPR008979">
    <property type="entry name" value="Galactose-bd-like_sf"/>
</dbReference>
<dbReference type="Pfam" id="PF16355">
    <property type="entry name" value="DUF4982"/>
    <property type="match status" value="1"/>
</dbReference>
<evidence type="ECO:0000313" key="9">
    <source>
        <dbReference type="Proteomes" id="UP000176204"/>
    </source>
</evidence>
<dbReference type="InterPro" id="IPR006103">
    <property type="entry name" value="Glyco_hydro_2_cat"/>
</dbReference>
<proteinExistence type="inferred from homology"/>
<keyword evidence="9" id="KW-1185">Reference proteome</keyword>
<evidence type="ECO:0000259" key="5">
    <source>
        <dbReference type="Pfam" id="PF02836"/>
    </source>
</evidence>
<dbReference type="Gene3D" id="2.60.40.10">
    <property type="entry name" value="Immunoglobulins"/>
    <property type="match status" value="2"/>
</dbReference>
<dbReference type="InterPro" id="IPR006102">
    <property type="entry name" value="Ig-like_GH2"/>
</dbReference>
<dbReference type="InterPro" id="IPR013783">
    <property type="entry name" value="Ig-like_fold"/>
</dbReference>
<organism evidence="8 9">
    <name type="scientific">Akkermansia glycaniphila</name>
    <dbReference type="NCBI Taxonomy" id="1679444"/>
    <lineage>
        <taxon>Bacteria</taxon>
        <taxon>Pseudomonadati</taxon>
        <taxon>Verrucomicrobiota</taxon>
        <taxon>Verrucomicrobiia</taxon>
        <taxon>Verrucomicrobiales</taxon>
        <taxon>Akkermansiaceae</taxon>
        <taxon>Akkermansia</taxon>
    </lineage>
</organism>
<feature type="domain" description="Beta-mannosidase-like galactose-binding" evidence="7">
    <location>
        <begin position="77"/>
        <end position="147"/>
    </location>
</feature>
<dbReference type="InterPro" id="IPR032311">
    <property type="entry name" value="DUF4982"/>
</dbReference>
<dbReference type="GO" id="GO:0005975">
    <property type="term" value="P:carbohydrate metabolic process"/>
    <property type="evidence" value="ECO:0007669"/>
    <property type="project" value="InterPro"/>
</dbReference>
<evidence type="ECO:0000259" key="4">
    <source>
        <dbReference type="Pfam" id="PF00703"/>
    </source>
</evidence>
<evidence type="ECO:0000256" key="1">
    <source>
        <dbReference type="ARBA" id="ARBA00007401"/>
    </source>
</evidence>
<feature type="domain" description="Glycoside hydrolase family 2 immunoglobulin-like beta-sandwich" evidence="4">
    <location>
        <begin position="240"/>
        <end position="322"/>
    </location>
</feature>
<feature type="domain" description="Glycoside hydrolase family 2 catalytic" evidence="5">
    <location>
        <begin position="330"/>
        <end position="626"/>
    </location>
</feature>
<dbReference type="STRING" id="1679444.PYTT_1907"/>
<comment type="similarity">
    <text evidence="1">Belongs to the glycosyl hydrolase 2 family.</text>
</comment>
<dbReference type="PRINTS" id="PR00132">
    <property type="entry name" value="GLHYDRLASE2"/>
</dbReference>
<evidence type="ECO:0000313" key="8">
    <source>
        <dbReference type="EMBL" id="SEH93998.1"/>
    </source>
</evidence>
<reference evidence="9" key="1">
    <citation type="submission" date="2016-09" db="EMBL/GenBank/DDBJ databases">
        <authorList>
            <person name="Koehorst J."/>
        </authorList>
    </citation>
    <scope>NUCLEOTIDE SEQUENCE [LARGE SCALE GENOMIC DNA]</scope>
</reference>
<dbReference type="SUPFAM" id="SSF49785">
    <property type="entry name" value="Galactose-binding domain-like"/>
    <property type="match status" value="1"/>
</dbReference>
<evidence type="ECO:0000256" key="2">
    <source>
        <dbReference type="ARBA" id="ARBA00022801"/>
    </source>
</evidence>
<keyword evidence="3" id="KW-0326">Glycosidase</keyword>
<protein>
    <submittedName>
        <fullName evidence="8">Glycoside hydrolase catalytic domain</fullName>
    </submittedName>
</protein>
<dbReference type="GO" id="GO:0004553">
    <property type="term" value="F:hydrolase activity, hydrolyzing O-glycosyl compounds"/>
    <property type="evidence" value="ECO:0007669"/>
    <property type="project" value="InterPro"/>
</dbReference>
<gene>
    <name evidence="8" type="ORF">PYTT_1907</name>
</gene>
<dbReference type="PANTHER" id="PTHR42732:SF1">
    <property type="entry name" value="BETA-MANNOSIDASE"/>
    <property type="match status" value="1"/>
</dbReference>
<dbReference type="Pfam" id="PF02836">
    <property type="entry name" value="Glyco_hydro_2_C"/>
    <property type="match status" value="1"/>
</dbReference>
<evidence type="ECO:0000259" key="6">
    <source>
        <dbReference type="Pfam" id="PF16355"/>
    </source>
</evidence>
<dbReference type="Proteomes" id="UP000176204">
    <property type="component" value="Chromosome I"/>
</dbReference>
<name>A0A1H6LYQ9_9BACT</name>
<dbReference type="InterPro" id="IPR036156">
    <property type="entry name" value="Beta-gal/glucu_dom_sf"/>
</dbReference>
<dbReference type="InterPro" id="IPR017853">
    <property type="entry name" value="GH"/>
</dbReference>
<keyword evidence="2 8" id="KW-0378">Hydrolase</keyword>
<dbReference type="InterPro" id="IPR051913">
    <property type="entry name" value="GH2_Domain-Containing"/>
</dbReference>
<sequence length="713" mass="78520">MNSVSIALSVLIGGMALDARETVDLTGKWTFSFGNEAPRQVDVPHTWNAEDGVDGPKTGRHPGFSVGSSSYRRGVGTYERELPVKPGKDKRYFVRFDGASIVTDVAVNGKPVGRHEGAFGAFCFEITDALKDSGNTITVKTDNTFNKNILPLAGDFTMFGGLYRPVTLIETEQACIVPDFYASPGVLVSQDKVTPQSASVTVTTLVGFRKDGMVDVSTTGYDSSGEPVTKLCMGRTGSLVKVEIRDARGKVVASGEARPLHQPDAAFAAAAGKLPDMAAVTLNVPEPVLWQGRQNPYLYTVTARMFVDGKETDRVEQPLGLRTIGIDPEKGFLLNGKPMQIKGVCRHQDMEGKGWALSKADEEKDMKMILDMGADGLRTAHYPQSGHIYDICDKSGMIVWSEVPAVQMVSDSPEFVKNMKQQAAEMLLQHGNHPSICMWGIFNEIGHLNTAEDRQVDMEAVLKGLKGHVKSLDASRPVVAATNQPGRRSLNEIPDYLAINTYPGWYGGGPDGMRGSIDGYLRGRETLAISEYGHGADVAVHEVPVRQPRPVSSHHPEEWQAYGHERNYNAIRQRPEVWGSFVWNMFDFASSERREGAKHGINDKGLVTYDRQTPKDAYFFYKANWNPEPMAYITSRRFTERKAAETEVKVYTNCDSVTLYVNGRQVGQPVKPDDLCVARWDKVSLDAGENTVKVVARTRGVVVADSCVWRLSR</sequence>
<dbReference type="SUPFAM" id="SSF51445">
    <property type="entry name" value="(Trans)glycosidases"/>
    <property type="match status" value="1"/>
</dbReference>
<dbReference type="InterPro" id="IPR006101">
    <property type="entry name" value="Glyco_hydro_2"/>
</dbReference>
<dbReference type="PANTHER" id="PTHR42732">
    <property type="entry name" value="BETA-GALACTOSIDASE"/>
    <property type="match status" value="1"/>
</dbReference>
<dbReference type="Pfam" id="PF22666">
    <property type="entry name" value="Glyco_hydro_2_N2"/>
    <property type="match status" value="1"/>
</dbReference>
<dbReference type="InterPro" id="IPR054593">
    <property type="entry name" value="Beta-mannosidase-like_N2"/>
</dbReference>
<feature type="domain" description="DUF4982" evidence="6">
    <location>
        <begin position="645"/>
        <end position="704"/>
    </location>
</feature>
<dbReference type="Pfam" id="PF00703">
    <property type="entry name" value="Glyco_hydro_2"/>
    <property type="match status" value="1"/>
</dbReference>
<evidence type="ECO:0000259" key="7">
    <source>
        <dbReference type="Pfam" id="PF22666"/>
    </source>
</evidence>
<dbReference type="RefSeq" id="WP_172801803.1">
    <property type="nucleotide sequence ID" value="NZ_LIGX01000041.1"/>
</dbReference>
<dbReference type="EMBL" id="LT629973">
    <property type="protein sequence ID" value="SEH93998.1"/>
    <property type="molecule type" value="Genomic_DNA"/>
</dbReference>
<dbReference type="AlphaFoldDB" id="A0A1H6LYQ9"/>
<evidence type="ECO:0000256" key="3">
    <source>
        <dbReference type="ARBA" id="ARBA00023295"/>
    </source>
</evidence>
<dbReference type="SUPFAM" id="SSF49303">
    <property type="entry name" value="beta-Galactosidase/glucuronidase domain"/>
    <property type="match status" value="1"/>
</dbReference>
<accession>A0A1H6LYQ9</accession>